<evidence type="ECO:0000256" key="5">
    <source>
        <dbReference type="ARBA" id="ARBA00038359"/>
    </source>
</evidence>
<evidence type="ECO:0000256" key="2">
    <source>
        <dbReference type="ARBA" id="ARBA00022692"/>
    </source>
</evidence>
<accession>E9E5N5</accession>
<feature type="transmembrane region" description="Helical" evidence="6">
    <location>
        <begin position="140"/>
        <end position="158"/>
    </location>
</feature>
<evidence type="ECO:0000256" key="3">
    <source>
        <dbReference type="ARBA" id="ARBA00022989"/>
    </source>
</evidence>
<keyword evidence="2 6" id="KW-0812">Transmembrane</keyword>
<comment type="similarity">
    <text evidence="5">Belongs to the SAT4 family.</text>
</comment>
<dbReference type="KEGG" id="maw:19249494"/>
<dbReference type="HOGENOM" id="CLU_863514_0_0_1"/>
<keyword evidence="9" id="KW-1185">Reference proteome</keyword>
<dbReference type="Pfam" id="PF20684">
    <property type="entry name" value="Fung_rhodopsin"/>
    <property type="match status" value="1"/>
</dbReference>
<evidence type="ECO:0000256" key="6">
    <source>
        <dbReference type="SAM" id="Phobius"/>
    </source>
</evidence>
<dbReference type="GeneID" id="19249494"/>
<organism evidence="9">
    <name type="scientific">Metarhizium acridum (strain CQMa 102)</name>
    <dbReference type="NCBI Taxonomy" id="655827"/>
    <lineage>
        <taxon>Eukaryota</taxon>
        <taxon>Fungi</taxon>
        <taxon>Dikarya</taxon>
        <taxon>Ascomycota</taxon>
        <taxon>Pezizomycotina</taxon>
        <taxon>Sordariomycetes</taxon>
        <taxon>Hypocreomycetidae</taxon>
        <taxon>Hypocreales</taxon>
        <taxon>Clavicipitaceae</taxon>
        <taxon>Metarhizium</taxon>
    </lineage>
</organism>
<name>E9E5N5_METAQ</name>
<reference evidence="8 9" key="1">
    <citation type="journal article" date="2011" name="PLoS Genet.">
        <title>Genome sequencing and comparative transcriptomics of the model entomopathogenic fungi Metarhizium anisopliae and M. acridum.</title>
        <authorList>
            <person name="Gao Q."/>
            <person name="Jin K."/>
            <person name="Ying S.H."/>
            <person name="Zhang Y."/>
            <person name="Xiao G."/>
            <person name="Shang Y."/>
            <person name="Duan Z."/>
            <person name="Hu X."/>
            <person name="Xie X.Q."/>
            <person name="Zhou G."/>
            <person name="Peng G."/>
            <person name="Luo Z."/>
            <person name="Huang W."/>
            <person name="Wang B."/>
            <person name="Fang W."/>
            <person name="Wang S."/>
            <person name="Zhong Y."/>
            <person name="Ma L.J."/>
            <person name="St Leger R.J."/>
            <person name="Zhao G.P."/>
            <person name="Pei Y."/>
            <person name="Feng M.G."/>
            <person name="Xia Y."/>
            <person name="Wang C."/>
        </authorList>
    </citation>
    <scope>NUCLEOTIDE SEQUENCE [LARGE SCALE GENOMIC DNA]</scope>
    <source>
        <strain evidence="8 9">CQMa 102</strain>
    </source>
</reference>
<evidence type="ECO:0000256" key="1">
    <source>
        <dbReference type="ARBA" id="ARBA00004141"/>
    </source>
</evidence>
<proteinExistence type="inferred from homology"/>
<dbReference type="Proteomes" id="UP000002499">
    <property type="component" value="Unassembled WGS sequence"/>
</dbReference>
<comment type="subcellular location">
    <subcellularLocation>
        <location evidence="1">Membrane</location>
        <topology evidence="1">Multi-pass membrane protein</topology>
    </subcellularLocation>
</comment>
<keyword evidence="4 6" id="KW-0472">Membrane</keyword>
<keyword evidence="3 6" id="KW-1133">Transmembrane helix</keyword>
<sequence length="322" mass="34659">MGSNASDASAGADISTTPFLRSTPRVAPKVINPVSSGPMVRAGIFSIVPIMVVFVGFRIYARVRLTPSVGVDDYLCLLSAVTIIIFSGLALSCMITVVLFNLAAFAGYLGLCARFGKPIWATMLEFQCAGSILSIFKAQGWYGLISDVYILAIPLWLVWDLNLPLKRKAAVLGVFSTGLAACAISAASLAQRQKLVGHDANRTWENYLYATLELSIGLICSCMPVMPAVLKELMANLATSGKSILRYGAQLLLRNPKQDLSPLALSEPIVREQLPKVPSGDISGLRTILRFGGLLLKLALTLRRGVRCHDNTLRDGMSQAIT</sequence>
<feature type="transmembrane region" description="Helical" evidence="6">
    <location>
        <begin position="42"/>
        <end position="61"/>
    </location>
</feature>
<dbReference type="EMBL" id="GL698507">
    <property type="protein sequence ID" value="EFY88748.1"/>
    <property type="molecule type" value="Genomic_DNA"/>
</dbReference>
<dbReference type="OrthoDB" id="4937825at2759"/>
<protein>
    <submittedName>
        <fullName evidence="8">Integral membrane protein</fullName>
    </submittedName>
</protein>
<dbReference type="GO" id="GO:0016020">
    <property type="term" value="C:membrane"/>
    <property type="evidence" value="ECO:0007669"/>
    <property type="project" value="UniProtKB-SubCell"/>
</dbReference>
<dbReference type="InParanoid" id="E9E5N5"/>
<dbReference type="AlphaFoldDB" id="E9E5N5"/>
<evidence type="ECO:0000256" key="4">
    <source>
        <dbReference type="ARBA" id="ARBA00023136"/>
    </source>
</evidence>
<feature type="transmembrane region" description="Helical" evidence="6">
    <location>
        <begin position="170"/>
        <end position="187"/>
    </location>
</feature>
<evidence type="ECO:0000313" key="9">
    <source>
        <dbReference type="Proteomes" id="UP000002499"/>
    </source>
</evidence>
<evidence type="ECO:0000313" key="8">
    <source>
        <dbReference type="EMBL" id="EFY88748.1"/>
    </source>
</evidence>
<feature type="transmembrane region" description="Helical" evidence="6">
    <location>
        <begin position="207"/>
        <end position="230"/>
    </location>
</feature>
<gene>
    <name evidence="8" type="ORF">MAC_05183</name>
</gene>
<feature type="domain" description="Rhodopsin" evidence="7">
    <location>
        <begin position="92"/>
        <end position="231"/>
    </location>
</feature>
<dbReference type="InterPro" id="IPR052337">
    <property type="entry name" value="SAT4-like"/>
</dbReference>
<evidence type="ECO:0000259" key="7">
    <source>
        <dbReference type="Pfam" id="PF20684"/>
    </source>
</evidence>
<feature type="transmembrane region" description="Helical" evidence="6">
    <location>
        <begin position="73"/>
        <end position="100"/>
    </location>
</feature>
<dbReference type="eggNOG" id="ENOG502T30B">
    <property type="taxonomic scope" value="Eukaryota"/>
</dbReference>
<dbReference type="InterPro" id="IPR049326">
    <property type="entry name" value="Rhodopsin_dom_fungi"/>
</dbReference>
<dbReference type="PANTHER" id="PTHR33048">
    <property type="entry name" value="PTH11-LIKE INTEGRAL MEMBRANE PROTEIN (AFU_ORTHOLOGUE AFUA_5G11245)"/>
    <property type="match status" value="1"/>
</dbReference>
<dbReference type="PANTHER" id="PTHR33048:SF158">
    <property type="entry name" value="MEMBRANE PROTEIN PTH11-LIKE, PUTATIVE-RELATED"/>
    <property type="match status" value="1"/>
</dbReference>